<dbReference type="STRING" id="1921510.BSL82_10100"/>
<dbReference type="RefSeq" id="WP_072597320.1">
    <property type="nucleotide sequence ID" value="NZ_CP018221.1"/>
</dbReference>
<proteinExistence type="predicted"/>
<organism evidence="1 2">
    <name type="scientific">Tardibacter chloracetimidivorans</name>
    <dbReference type="NCBI Taxonomy" id="1921510"/>
    <lineage>
        <taxon>Bacteria</taxon>
        <taxon>Pseudomonadati</taxon>
        <taxon>Pseudomonadota</taxon>
        <taxon>Alphaproteobacteria</taxon>
        <taxon>Sphingomonadales</taxon>
        <taxon>Sphingomonadaceae</taxon>
        <taxon>Tardibacter</taxon>
    </lineage>
</organism>
<name>A0A1L3ZVI5_9SPHN</name>
<dbReference type="KEGG" id="sphj:BSL82_10100"/>
<protein>
    <recommendedName>
        <fullName evidence="3">HTH psq-type domain-containing protein</fullName>
    </recommendedName>
</protein>
<dbReference type="AlphaFoldDB" id="A0A1L3ZVI5"/>
<keyword evidence="2" id="KW-1185">Reference proteome</keyword>
<dbReference type="SUPFAM" id="SSF46689">
    <property type="entry name" value="Homeodomain-like"/>
    <property type="match status" value="1"/>
</dbReference>
<accession>A0A1L3ZVI5</accession>
<reference evidence="2" key="1">
    <citation type="submission" date="2016-11" db="EMBL/GenBank/DDBJ databases">
        <title>Complete Genome Sequence of alachlor-degrading Sphingomonas sp. strain JJ-A5.</title>
        <authorList>
            <person name="Lee H."/>
            <person name="Ka J.-O."/>
        </authorList>
    </citation>
    <scope>NUCLEOTIDE SEQUENCE [LARGE SCALE GENOMIC DNA]</scope>
    <source>
        <strain evidence="2">JJ-A5</strain>
    </source>
</reference>
<dbReference type="EMBL" id="CP018221">
    <property type="protein sequence ID" value="API59625.1"/>
    <property type="molecule type" value="Genomic_DNA"/>
</dbReference>
<dbReference type="Gene3D" id="1.10.10.60">
    <property type="entry name" value="Homeodomain-like"/>
    <property type="match status" value="1"/>
</dbReference>
<dbReference type="InterPro" id="IPR009057">
    <property type="entry name" value="Homeodomain-like_sf"/>
</dbReference>
<sequence>MSDDIIDLKGTRLIGVSEHGIPVGEEHPRAKLTDDAVEQIRQLCEQGTPQRAVARMFGISKGAVSDIVSFRRRAAYPVGWRRVRIKMNGRALIGPVCVSTEEDNDNGDPEVSA</sequence>
<dbReference type="Proteomes" id="UP000182063">
    <property type="component" value="Chromosome"/>
</dbReference>
<gene>
    <name evidence="1" type="ORF">BSL82_10100</name>
</gene>
<evidence type="ECO:0000313" key="2">
    <source>
        <dbReference type="Proteomes" id="UP000182063"/>
    </source>
</evidence>
<evidence type="ECO:0008006" key="3">
    <source>
        <dbReference type="Google" id="ProtNLM"/>
    </source>
</evidence>
<evidence type="ECO:0000313" key="1">
    <source>
        <dbReference type="EMBL" id="API59625.1"/>
    </source>
</evidence>
<dbReference type="OrthoDB" id="8643926at2"/>